<evidence type="ECO:0000313" key="5">
    <source>
        <dbReference type="Proteomes" id="UP000595512"/>
    </source>
</evidence>
<dbReference type="Proteomes" id="UP000595512">
    <property type="component" value="Chromosome"/>
</dbReference>
<dbReference type="GeneID" id="62499316"/>
<dbReference type="OrthoDB" id="7870017at2"/>
<accession>A0A150LCY1</accession>
<evidence type="ECO:0000313" key="3">
    <source>
        <dbReference type="EMBL" id="QQX26919.1"/>
    </source>
</evidence>
<proteinExistence type="predicted"/>
<sequence length="108" mass="12169">MEIRYTILLVIFGCALVTFIPRVLPLMVLSRIQLPDWAISWLKHVPVAVMAALLAQSLLFSNDKLALYENSLNLVVSLPVFLVAIFTRSLLGTVLTGIICMMLFRFIF</sequence>
<reference evidence="2 4" key="1">
    <citation type="submission" date="2016-01" db="EMBL/GenBank/DDBJ databases">
        <title>Genome Sequences of Twelve Sporeforming Bacillus Species Isolated from Foods.</title>
        <authorList>
            <person name="Berendsen E.M."/>
            <person name="Wells-Bennik M.H."/>
            <person name="Krawcyk A.O."/>
            <person name="De Jong A."/>
            <person name="Holsappel S."/>
            <person name="Eijlander R.T."/>
            <person name="Kuipers O.P."/>
        </authorList>
    </citation>
    <scope>NUCLEOTIDE SEQUENCE [LARGE SCALE GENOMIC DNA]</scope>
    <source>
        <strain evidence="2 4">B4102</strain>
    </source>
</reference>
<feature type="transmembrane region" description="Helical" evidence="1">
    <location>
        <begin position="6"/>
        <end position="29"/>
    </location>
</feature>
<dbReference type="RefSeq" id="WP_066228046.1">
    <property type="nucleotide sequence ID" value="NZ_CP066701.1"/>
</dbReference>
<keyword evidence="1" id="KW-1133">Transmembrane helix</keyword>
<evidence type="ECO:0000313" key="4">
    <source>
        <dbReference type="Proteomes" id="UP000075666"/>
    </source>
</evidence>
<feature type="transmembrane region" description="Helical" evidence="1">
    <location>
        <begin position="80"/>
        <end position="104"/>
    </location>
</feature>
<dbReference type="EMBL" id="LQYN01000018">
    <property type="protein sequence ID" value="KYD10090.1"/>
    <property type="molecule type" value="Genomic_DNA"/>
</dbReference>
<keyword evidence="1" id="KW-0812">Transmembrane</keyword>
<dbReference type="AlphaFoldDB" id="A0A150LCY1"/>
<organism evidence="2 4">
    <name type="scientific">Heyndrickxia sporothermodurans</name>
    <dbReference type="NCBI Taxonomy" id="46224"/>
    <lineage>
        <taxon>Bacteria</taxon>
        <taxon>Bacillati</taxon>
        <taxon>Bacillota</taxon>
        <taxon>Bacilli</taxon>
        <taxon>Bacillales</taxon>
        <taxon>Bacillaceae</taxon>
        <taxon>Heyndrickxia</taxon>
    </lineage>
</organism>
<dbReference type="Pfam" id="PF05437">
    <property type="entry name" value="AzlD"/>
    <property type="match status" value="1"/>
</dbReference>
<reference evidence="3 5" key="2">
    <citation type="submission" date="2020-12" db="EMBL/GenBank/DDBJ databases">
        <title>Taxonomic evaluation of the Bacillus sporothermodurans group of bacteria based on whole genome sequences.</title>
        <authorList>
            <person name="Fiedler G."/>
            <person name="Herbstmann A.-D."/>
            <person name="Doll E."/>
            <person name="Wenning M."/>
            <person name="Brinks E."/>
            <person name="Kabisch J."/>
            <person name="Breitenwieser F."/>
            <person name="Lappann M."/>
            <person name="Boehnlein C."/>
            <person name="Franz C."/>
        </authorList>
    </citation>
    <scope>NUCLEOTIDE SEQUENCE [LARGE SCALE GENOMIC DNA]</scope>
    <source>
        <strain evidence="3 5">DSM 10599</strain>
    </source>
</reference>
<evidence type="ECO:0000256" key="1">
    <source>
        <dbReference type="SAM" id="Phobius"/>
    </source>
</evidence>
<dbReference type="PATRIC" id="fig|46224.3.peg.1385"/>
<name>A0A150LCY1_9BACI</name>
<dbReference type="Proteomes" id="UP000075666">
    <property type="component" value="Unassembled WGS sequence"/>
</dbReference>
<keyword evidence="4" id="KW-1185">Reference proteome</keyword>
<dbReference type="KEGG" id="hspo:JGZ69_09150"/>
<feature type="transmembrane region" description="Helical" evidence="1">
    <location>
        <begin position="41"/>
        <end position="60"/>
    </location>
</feature>
<keyword evidence="1" id="KW-0472">Membrane</keyword>
<protein>
    <submittedName>
        <fullName evidence="3">AzlD domain-containing protein</fullName>
    </submittedName>
</protein>
<dbReference type="InterPro" id="IPR008407">
    <property type="entry name" value="Brnchd-chn_aa_trnsp_AzlD"/>
</dbReference>
<gene>
    <name evidence="2" type="ORF">B4102_2374</name>
    <name evidence="3" type="ORF">JGZ69_09150</name>
</gene>
<evidence type="ECO:0000313" key="2">
    <source>
        <dbReference type="EMBL" id="KYD10090.1"/>
    </source>
</evidence>
<dbReference type="EMBL" id="CP066701">
    <property type="protein sequence ID" value="QQX26919.1"/>
    <property type="molecule type" value="Genomic_DNA"/>
</dbReference>